<sequence length="622" mass="72363">MKFKLHITQTIEKLLAQEDTDGDKKITIDDNGPKSFLLQDENGNSAVIEGTYQLSNLLQELALAKKNNTEFAEIDWNEITEDPVKRISRKIKDLYWKGLTRTIDAIGVKKILEDDKIENEFAYLYVPFGDEIVFDYFKKLEVSIPKLKVVQMPKNISPEYVLSLNKKPGILALALQIKNNEISGVPFVVPGGRFNEMYGWDSYFIAKGLLIDDKMELALGIAENFKYQIDHYGKILNANRSYYLTRTQPPLYTSLIIDVLEKSNPDVFWIERHLKTAIKEYQTVWMEEGKRLTANGLNRYKAEGIGLPFEVEEGHFDDILEQFAPKYNLSTREFEKKYLDREVVDEELDKYFIHDRSMRESGHDTTNRLVGICANLNTVAINSLLYKYETDIAFLIQKYFKNEFQYFEDKSFSSDYWLSKASSRKEKINKLSWNPENGIYFDYNFVNEEQHYFEAATTFYPLWAKISTTEQAEILVKKTLPKFKLKGGIAGSTKESIAGVDENSPIRQWDYPFGWAPHQMLLWEGLLNYNFNEEAQEMVYRWLWLITRNAVDYNGTIPEKFDLSISSHKIFAEYGNVGTEFNYITEEGFGWMNASYQYGLTILKDDLKQKLSDLVDPDELFS</sequence>
<dbReference type="PROSITE" id="PS00928">
    <property type="entry name" value="TREHALASE_2"/>
    <property type="match status" value="1"/>
</dbReference>
<dbReference type="RefSeq" id="WP_071635953.1">
    <property type="nucleotide sequence ID" value="NZ_MLFK01000005.1"/>
</dbReference>
<protein>
    <submittedName>
        <fullName evidence="5">Trehalase</fullName>
    </submittedName>
</protein>
<dbReference type="InterPro" id="IPR001661">
    <property type="entry name" value="Glyco_hydro_37"/>
</dbReference>
<dbReference type="PANTHER" id="PTHR23403:SF6">
    <property type="entry name" value="CYTOSOLIC NEUTRAL TREHALASE-RELATED"/>
    <property type="match status" value="1"/>
</dbReference>
<keyword evidence="6" id="KW-1185">Reference proteome</keyword>
<accession>A0A1J7CAD6</accession>
<dbReference type="OrthoDB" id="106887at2"/>
<dbReference type="PANTHER" id="PTHR23403">
    <property type="entry name" value="TREHALASE"/>
    <property type="match status" value="1"/>
</dbReference>
<dbReference type="GO" id="GO:0004555">
    <property type="term" value="F:alpha,alpha-trehalase activity"/>
    <property type="evidence" value="ECO:0007669"/>
    <property type="project" value="UniProtKB-EC"/>
</dbReference>
<dbReference type="InterPro" id="IPR008928">
    <property type="entry name" value="6-hairpin_glycosidase_sf"/>
</dbReference>
<keyword evidence="2" id="KW-0378">Hydrolase</keyword>
<dbReference type="GO" id="GO:0005509">
    <property type="term" value="F:calcium ion binding"/>
    <property type="evidence" value="ECO:0007669"/>
    <property type="project" value="InterPro"/>
</dbReference>
<dbReference type="SUPFAM" id="SSF48208">
    <property type="entry name" value="Six-hairpin glycosidases"/>
    <property type="match status" value="1"/>
</dbReference>
<dbReference type="PROSITE" id="PS00927">
    <property type="entry name" value="TREHALASE_1"/>
    <property type="match status" value="1"/>
</dbReference>
<dbReference type="Gene3D" id="1.50.10.10">
    <property type="match status" value="1"/>
</dbReference>
<evidence type="ECO:0000313" key="5">
    <source>
        <dbReference type="EMBL" id="OIV42665.1"/>
    </source>
</evidence>
<evidence type="ECO:0000256" key="1">
    <source>
        <dbReference type="ARBA" id="ARBA00001576"/>
    </source>
</evidence>
<comment type="catalytic activity">
    <reaction evidence="1">
        <text>alpha,alpha-trehalose + H2O = alpha-D-glucose + beta-D-glucose</text>
        <dbReference type="Rhea" id="RHEA:32675"/>
        <dbReference type="ChEBI" id="CHEBI:15377"/>
        <dbReference type="ChEBI" id="CHEBI:15903"/>
        <dbReference type="ChEBI" id="CHEBI:16551"/>
        <dbReference type="ChEBI" id="CHEBI:17925"/>
        <dbReference type="EC" id="3.2.1.28"/>
    </reaction>
</comment>
<gene>
    <name evidence="5" type="ORF">BKM63_07260</name>
</gene>
<comment type="caution">
    <text evidence="5">The sequence shown here is derived from an EMBL/GenBank/DDBJ whole genome shotgun (WGS) entry which is preliminary data.</text>
</comment>
<evidence type="ECO:0000313" key="6">
    <source>
        <dbReference type="Proteomes" id="UP000182826"/>
    </source>
</evidence>
<dbReference type="GO" id="GO:0005993">
    <property type="term" value="P:trehalose catabolic process"/>
    <property type="evidence" value="ECO:0007669"/>
    <property type="project" value="InterPro"/>
</dbReference>
<dbReference type="EMBL" id="MLFK01000005">
    <property type="protein sequence ID" value="OIV42665.1"/>
    <property type="molecule type" value="Genomic_DNA"/>
</dbReference>
<name>A0A1J7CAD6_FLAJO</name>
<dbReference type="InterPro" id="IPR011120">
    <property type="entry name" value="Trehalase_Ca-bd"/>
</dbReference>
<evidence type="ECO:0000256" key="3">
    <source>
        <dbReference type="ARBA" id="ARBA00023295"/>
    </source>
</evidence>
<dbReference type="Proteomes" id="UP000182826">
    <property type="component" value="Unassembled WGS sequence"/>
</dbReference>
<proteinExistence type="predicted"/>
<dbReference type="InterPro" id="IPR018232">
    <property type="entry name" value="Glyco_hydro_37_CS"/>
</dbReference>
<evidence type="ECO:0000256" key="2">
    <source>
        <dbReference type="ARBA" id="ARBA00022801"/>
    </source>
</evidence>
<dbReference type="AlphaFoldDB" id="A0A1J7CAD6"/>
<dbReference type="InterPro" id="IPR012341">
    <property type="entry name" value="6hp_glycosidase-like_sf"/>
</dbReference>
<organism evidence="5 6">
    <name type="scientific">Flavobacterium johnsoniae</name>
    <name type="common">Cytophaga johnsonae</name>
    <dbReference type="NCBI Taxonomy" id="986"/>
    <lineage>
        <taxon>Bacteria</taxon>
        <taxon>Pseudomonadati</taxon>
        <taxon>Bacteroidota</taxon>
        <taxon>Flavobacteriia</taxon>
        <taxon>Flavobacteriales</taxon>
        <taxon>Flavobacteriaceae</taxon>
        <taxon>Flavobacterium</taxon>
    </lineage>
</organism>
<dbReference type="GO" id="GO:0005737">
    <property type="term" value="C:cytoplasm"/>
    <property type="evidence" value="ECO:0007669"/>
    <property type="project" value="InterPro"/>
</dbReference>
<keyword evidence="3" id="KW-0326">Glycosidase</keyword>
<evidence type="ECO:0000259" key="4">
    <source>
        <dbReference type="Pfam" id="PF07492"/>
    </source>
</evidence>
<dbReference type="PRINTS" id="PR00744">
    <property type="entry name" value="GLHYDRLASE37"/>
</dbReference>
<reference evidence="5 6" key="1">
    <citation type="submission" date="2016-10" db="EMBL/GenBank/DDBJ databases">
        <title>Draft Genome Sequence of Rhizobacteria Flavobacterium johnsoniae CI04.</title>
        <authorList>
            <person name="Bravo J.I."/>
            <person name="Lozano G.L."/>
            <person name="Handelsman J."/>
        </authorList>
    </citation>
    <scope>NUCLEOTIDE SEQUENCE [LARGE SCALE GENOMIC DNA]</scope>
    <source>
        <strain evidence="5 6">CI04</strain>
    </source>
</reference>
<feature type="domain" description="Neutral trehalase Ca2+ binding" evidence="4">
    <location>
        <begin position="11"/>
        <end position="38"/>
    </location>
</feature>
<dbReference type="Pfam" id="PF07492">
    <property type="entry name" value="Trehalase_Ca-bi"/>
    <property type="match status" value="1"/>
</dbReference>
<dbReference type="Pfam" id="PF01204">
    <property type="entry name" value="Trehalase"/>
    <property type="match status" value="1"/>
</dbReference>